<feature type="coiled-coil region" evidence="1">
    <location>
        <begin position="261"/>
        <end position="410"/>
    </location>
</feature>
<feature type="coiled-coil region" evidence="1">
    <location>
        <begin position="825"/>
        <end position="852"/>
    </location>
</feature>
<reference evidence="3 4" key="1">
    <citation type="submission" date="2018-11" db="EMBL/GenBank/DDBJ databases">
        <authorList>
            <consortium name="Pathogen Informatics"/>
        </authorList>
    </citation>
    <scope>NUCLEOTIDE SEQUENCE [LARGE SCALE GENOMIC DNA]</scope>
    <source>
        <strain evidence="3 4">Zambia</strain>
    </source>
</reference>
<feature type="compositionally biased region" description="Low complexity" evidence="2">
    <location>
        <begin position="1630"/>
        <end position="1665"/>
    </location>
</feature>
<dbReference type="PANTHER" id="PTHR15742:SF5">
    <property type="entry name" value="GIRDIN"/>
    <property type="match status" value="1"/>
</dbReference>
<feature type="compositionally biased region" description="Low complexity" evidence="2">
    <location>
        <begin position="1462"/>
        <end position="1481"/>
    </location>
</feature>
<protein>
    <submittedName>
        <fullName evidence="3">Uncharacterized protein</fullName>
    </submittedName>
</protein>
<dbReference type="EMBL" id="UZAI01016856">
    <property type="protein sequence ID" value="VDP17171.1"/>
    <property type="molecule type" value="Genomic_DNA"/>
</dbReference>
<feature type="region of interest" description="Disordered" evidence="2">
    <location>
        <begin position="781"/>
        <end position="814"/>
    </location>
</feature>
<accession>A0A183MG00</accession>
<dbReference type="InterPro" id="IPR049885">
    <property type="entry name" value="MTCL1-3"/>
</dbReference>
<evidence type="ECO:0000313" key="4">
    <source>
        <dbReference type="Proteomes" id="UP000277204"/>
    </source>
</evidence>
<evidence type="ECO:0000256" key="1">
    <source>
        <dbReference type="SAM" id="Coils"/>
    </source>
</evidence>
<evidence type="ECO:0000256" key="2">
    <source>
        <dbReference type="SAM" id="MobiDB-lite"/>
    </source>
</evidence>
<feature type="coiled-coil region" evidence="1">
    <location>
        <begin position="43"/>
        <end position="147"/>
    </location>
</feature>
<name>A0A183MG00_9TREM</name>
<feature type="coiled-coil region" evidence="1">
    <location>
        <begin position="538"/>
        <end position="780"/>
    </location>
</feature>
<feature type="coiled-coil region" evidence="1">
    <location>
        <begin position="981"/>
        <end position="1018"/>
    </location>
</feature>
<organism evidence="3 4">
    <name type="scientific">Schistosoma margrebowiei</name>
    <dbReference type="NCBI Taxonomy" id="48269"/>
    <lineage>
        <taxon>Eukaryota</taxon>
        <taxon>Metazoa</taxon>
        <taxon>Spiralia</taxon>
        <taxon>Lophotrochozoa</taxon>
        <taxon>Platyhelminthes</taxon>
        <taxon>Trematoda</taxon>
        <taxon>Digenea</taxon>
        <taxon>Strigeidida</taxon>
        <taxon>Schistosomatoidea</taxon>
        <taxon>Schistosomatidae</taxon>
        <taxon>Schistosoma</taxon>
    </lineage>
</organism>
<gene>
    <name evidence="3" type="ORF">SMRZ_LOCUS14975</name>
</gene>
<feature type="region of interest" description="Disordered" evidence="2">
    <location>
        <begin position="1560"/>
        <end position="1579"/>
    </location>
</feature>
<feature type="region of interest" description="Disordered" evidence="2">
    <location>
        <begin position="1595"/>
        <end position="1689"/>
    </location>
</feature>
<feature type="coiled-coil region" evidence="1">
    <location>
        <begin position="1045"/>
        <end position="1108"/>
    </location>
</feature>
<keyword evidence="1" id="KW-0175">Coiled coil</keyword>
<dbReference type="STRING" id="48269.A0A183MG00"/>
<dbReference type="Proteomes" id="UP000277204">
    <property type="component" value="Unassembled WGS sequence"/>
</dbReference>
<feature type="region of interest" description="Disordered" evidence="2">
    <location>
        <begin position="1458"/>
        <end position="1488"/>
    </location>
</feature>
<sequence length="1706" mass="197117">MLTISSFFSLNNLLYPLFFSFNFQLKEELRVAKEVGVRLNNELDLLDEKRVYYEEENRQLNEELQTSQNKRIAVENELGRLKLESRQGVSLSREESFEEHQIVRDLEAARERETDLSEQLRFAEEEIRKVKRRLKESQAENDILSKKMGKIVSLQSRENRLIGNTEEQQTVPSISPSCNNTNSTIQLESTKTLLTGVAERIKNKLNIDNELRSMPMTNRLSQNIPNNESSNLSNKETFPIDNDQSNSQIIQKTTIESTLNNDEYKEKFEMTLKENDKLKLKLRDTDKQLKQIIRDLRVLNSFEKSDNWFEKYNDLRETMKDQENEITRMKKKLIELQDENVKLRINEKKIEKPVKSCKPRTTRLESMSQELLIEEIKKLEEELDQKTNEINEVNEQINNVQHHYKQFEESTIENSTEFNRRESDLLKCLSNLQSKSTVFNELVIMLEEQNNNLLLEICSLLNVNYTMEDQSSVTKKVDEISNESVKIVDPYQRIRSLEKLLSEEHQHTLILQKHLEIASKSNISIDQNSIKQLDCKRSEILQKELDEKEEILDARDEQIADLKSRVEQMRKMNEAMRALMEKEPNEIKSQKLGTNVEITSYKKEIECMRKEMQIIRNNLTQAEKVKEKLMKDNRELQEELKLREDSIFEQDDELERRNNEIRGHKSSIEQMKRELEQTKRDLAQAKAAEISGASCRLSTKIAEIERLRAELNTTAQELKDTKVNRDELKRIVDQNEDTMKHLGNEVLQLRTAITEKDKILTNKEQELKNLRKRMEEAVLMSTTTNTTTNNNSSINNTNRDSSQSDNNNNNLTNRELMLNRRGFEVDKLRRELSLTKREKDDLYIELKKLRCKLDKRHTSEERSRKDLTGYLTNFNMGNTYAKAIAAQQPNTKITLLNEHINILNRTNIELKIQNESLHNNVIDYQRRYRSIKEQYEGEQEAWITERLVLESKAKEQEDRRTTIMNTRKLLQDTSVKLFDLEKESEKKLMNLQTAYEKLEKEKQAIELKLAQLEDTQKLPKVLQRFSASSSSSSSSIRPSLLTSQARTAQLENQEIILKLQNAERIINKLRNELIEMKELHATQNITAVQEAEEARLTMERELEDIKDRLLTMECYRQQVELFRHRHFELEEAAEKEYKIWQDERNQLIYQAEEARVMIDQWSTQIKCKMVVGGSEHETLNLSFVLPDTRQQGASVMLRESMLPDINHHSVTNQFMLDSVSSIESTSGIGLSSGATNSPMIPQSSKNSLMINSTISPFSPSLLPKGSTLTNQRSTSMEWTTGRFHGHSSGHPFGLNFKEINYGLGTTSGTSLISGFRGSALSLATNTGIGGGSSYSLMVNSRCGRSVSPEVTVKKISNYPDPTLGFLVRPTSKQGSQDSLASINDYSQRSFTLPDYYNDQFISQSVISPARRMFFEENRENKSSEIDLHHHTQQHTNYHNLLYNESTKTSQLSLCNSEERNDLNNSSNLIPTTTTTHNNNNKHTTDLSPKLIDDKSKSILNSDFDKINTTNHHHHHKQNDKNQLKLIDNTDKSINNGTTHSRLSFTNRFTRWSNHSNNKHLEKAHSVEPNSLNDFKENITDHHDNNHSIIKTISKSRENLFMRSTKKDKTHAKTNSQEKSKGNIPQSNEFTSTSRSSTSSMTTTTPTVTNTITTTTTATTTSSSSSINHNENSLQSNQSIVKRSKSVSNISPAIMALRQKFSGGGKS</sequence>
<feature type="coiled-coil region" evidence="1">
    <location>
        <begin position="900"/>
        <end position="934"/>
    </location>
</feature>
<keyword evidence="4" id="KW-1185">Reference proteome</keyword>
<dbReference type="PANTHER" id="PTHR15742">
    <property type="entry name" value="GIRDIN"/>
    <property type="match status" value="1"/>
</dbReference>
<feature type="compositionally biased region" description="Polar residues" evidence="2">
    <location>
        <begin position="1666"/>
        <end position="1689"/>
    </location>
</feature>
<evidence type="ECO:0000313" key="3">
    <source>
        <dbReference type="EMBL" id="VDP17171.1"/>
    </source>
</evidence>
<proteinExistence type="predicted"/>